<proteinExistence type="predicted"/>
<dbReference type="PANTHER" id="PTHR43857:SF1">
    <property type="entry name" value="YJGH FAMILY PROTEIN"/>
    <property type="match status" value="1"/>
</dbReference>
<reference evidence="1 2" key="1">
    <citation type="submission" date="2015-11" db="EMBL/GenBank/DDBJ databases">
        <title>Draft Genome Sequence of the Strain BR 10303 (Bradyrhizobium sp.) isolated from nodules of Centrolobium paraense.</title>
        <authorList>
            <person name="Zelli J.E."/>
            <person name="Simoes-Araujo J.L."/>
            <person name="Barauna A.C."/>
            <person name="Silva K."/>
        </authorList>
    </citation>
    <scope>NUCLEOTIDE SEQUENCE [LARGE SCALE GENOMIC DNA]</scope>
    <source>
        <strain evidence="1 2">BR 10303</strain>
    </source>
</reference>
<dbReference type="InterPro" id="IPR006175">
    <property type="entry name" value="YjgF/YER057c/UK114"/>
</dbReference>
<keyword evidence="2" id="KW-1185">Reference proteome</keyword>
<evidence type="ECO:0000313" key="2">
    <source>
        <dbReference type="Proteomes" id="UP000057737"/>
    </source>
</evidence>
<dbReference type="RefSeq" id="WP_066508419.1">
    <property type="nucleotide sequence ID" value="NZ_LNCU01000073.1"/>
</dbReference>
<evidence type="ECO:0000313" key="1">
    <source>
        <dbReference type="EMBL" id="KWV54044.1"/>
    </source>
</evidence>
<dbReference type="Gene3D" id="3.30.1330.40">
    <property type="entry name" value="RutC-like"/>
    <property type="match status" value="1"/>
</dbReference>
<dbReference type="EMBL" id="LNCU01000073">
    <property type="protein sequence ID" value="KWV54044.1"/>
    <property type="molecule type" value="Genomic_DNA"/>
</dbReference>
<accession>A0A109JSC3</accession>
<evidence type="ECO:0008006" key="3">
    <source>
        <dbReference type="Google" id="ProtNLM"/>
    </source>
</evidence>
<comment type="caution">
    <text evidence="1">The sequence shown here is derived from an EMBL/GenBank/DDBJ whole genome shotgun (WGS) entry which is preliminary data.</text>
</comment>
<dbReference type="AlphaFoldDB" id="A0A109JSC3"/>
<organism evidence="1 2">
    <name type="scientific">Bradyrhizobium macuxiense</name>
    <dbReference type="NCBI Taxonomy" id="1755647"/>
    <lineage>
        <taxon>Bacteria</taxon>
        <taxon>Pseudomonadati</taxon>
        <taxon>Pseudomonadota</taxon>
        <taxon>Alphaproteobacteria</taxon>
        <taxon>Hyphomicrobiales</taxon>
        <taxon>Nitrobacteraceae</taxon>
        <taxon>Bradyrhizobium</taxon>
    </lineage>
</organism>
<dbReference type="OrthoDB" id="9799840at2"/>
<sequence>MSRRLISTGSPFEKSAGYSRAVIDGDFAFVAGTTGYDYATMTMPDDITSQSRNCFKTIEAALKEGGFAMADIVRATYYLTDPRDVDAHFAVCGEVLGDIRPAATMLIVAGLYKPEMKVEIEVTAKRRTP</sequence>
<dbReference type="PANTHER" id="PTHR43857">
    <property type="entry name" value="BLR7761 PROTEIN"/>
    <property type="match status" value="1"/>
</dbReference>
<protein>
    <recommendedName>
        <fullName evidence="3">Enamine deaminase RidA (YjgF/YER057c/UK114 family)</fullName>
    </recommendedName>
</protein>
<dbReference type="CDD" id="cd06154">
    <property type="entry name" value="YjgF_YER057c_UK114_like_6"/>
    <property type="match status" value="1"/>
</dbReference>
<dbReference type="Proteomes" id="UP000057737">
    <property type="component" value="Unassembled WGS sequence"/>
</dbReference>
<gene>
    <name evidence="1" type="ORF">AS156_07330</name>
</gene>
<dbReference type="SUPFAM" id="SSF55298">
    <property type="entry name" value="YjgF-like"/>
    <property type="match status" value="1"/>
</dbReference>
<dbReference type="Pfam" id="PF01042">
    <property type="entry name" value="Ribonuc_L-PSP"/>
    <property type="match status" value="1"/>
</dbReference>
<name>A0A109JSC3_9BRAD</name>
<dbReference type="InterPro" id="IPR035959">
    <property type="entry name" value="RutC-like_sf"/>
</dbReference>